<dbReference type="EMBL" id="JABBWD010000003">
    <property type="protein sequence ID" value="KAG1782738.1"/>
    <property type="molecule type" value="Genomic_DNA"/>
</dbReference>
<dbReference type="AlphaFoldDB" id="A0A9P7A5D3"/>
<keyword evidence="3" id="KW-1185">Reference proteome</keyword>
<dbReference type="OrthoDB" id="3065653at2759"/>
<evidence type="ECO:0000256" key="1">
    <source>
        <dbReference type="SAM" id="Phobius"/>
    </source>
</evidence>
<protein>
    <submittedName>
        <fullName evidence="2">Uncharacterized protein</fullName>
    </submittedName>
</protein>
<evidence type="ECO:0000313" key="3">
    <source>
        <dbReference type="Proteomes" id="UP000714275"/>
    </source>
</evidence>
<dbReference type="Proteomes" id="UP000714275">
    <property type="component" value="Unassembled WGS sequence"/>
</dbReference>
<keyword evidence="1" id="KW-0472">Membrane</keyword>
<feature type="transmembrane region" description="Helical" evidence="1">
    <location>
        <begin position="46"/>
        <end position="67"/>
    </location>
</feature>
<feature type="transmembrane region" description="Helical" evidence="1">
    <location>
        <begin position="79"/>
        <end position="96"/>
    </location>
</feature>
<evidence type="ECO:0000313" key="2">
    <source>
        <dbReference type="EMBL" id="KAG1782738.1"/>
    </source>
</evidence>
<reference evidence="2" key="1">
    <citation type="journal article" date="2020" name="New Phytol.">
        <title>Comparative genomics reveals dynamic genome evolution in host specialist ectomycorrhizal fungi.</title>
        <authorList>
            <person name="Lofgren L.A."/>
            <person name="Nguyen N.H."/>
            <person name="Vilgalys R."/>
            <person name="Ruytinx J."/>
            <person name="Liao H.L."/>
            <person name="Branco S."/>
            <person name="Kuo A."/>
            <person name="LaButti K."/>
            <person name="Lipzen A."/>
            <person name="Andreopoulos W."/>
            <person name="Pangilinan J."/>
            <person name="Riley R."/>
            <person name="Hundley H."/>
            <person name="Na H."/>
            <person name="Barry K."/>
            <person name="Grigoriev I.V."/>
            <person name="Stajich J.E."/>
            <person name="Kennedy P.G."/>
        </authorList>
    </citation>
    <scope>NUCLEOTIDE SEQUENCE</scope>
    <source>
        <strain evidence="2">DOB743</strain>
    </source>
</reference>
<organism evidence="2 3">
    <name type="scientific">Suillus placidus</name>
    <dbReference type="NCBI Taxonomy" id="48579"/>
    <lineage>
        <taxon>Eukaryota</taxon>
        <taxon>Fungi</taxon>
        <taxon>Dikarya</taxon>
        <taxon>Basidiomycota</taxon>
        <taxon>Agaricomycotina</taxon>
        <taxon>Agaricomycetes</taxon>
        <taxon>Agaricomycetidae</taxon>
        <taxon>Boletales</taxon>
        <taxon>Suillineae</taxon>
        <taxon>Suillaceae</taxon>
        <taxon>Suillus</taxon>
    </lineage>
</organism>
<feature type="transmembrane region" description="Helical" evidence="1">
    <location>
        <begin position="116"/>
        <end position="140"/>
    </location>
</feature>
<keyword evidence="1" id="KW-0812">Transmembrane</keyword>
<keyword evidence="1" id="KW-1133">Transmembrane helix</keyword>
<name>A0A9P7A5D3_9AGAM</name>
<sequence>MESFPVFFKVRAVTFTCIILISFLWTVLLSVQVYTRWDISDRCSRSLTAVFLLTNAITILILPFLLLLEFRVWLDAARILLLAIVQIGSAVAFTYWSPQIQCPDQTADQQGVCKLINIYMLMGCWIVPVILILYASYFAAMVYRQSRIPVVVESREKVCTDTGSPLVVDPEMAIASPYLPVLDIRASMSPLSSDSLVFSRLEANIASPLTITAMPRRASRDPHPVVLQPGALDKRNSQSPQRHVSLAPSFADFVQNENNARKSGRLSKPLPPWCM</sequence>
<accession>A0A9P7A5D3</accession>
<proteinExistence type="predicted"/>
<feature type="transmembrane region" description="Helical" evidence="1">
    <location>
        <begin position="12"/>
        <end position="34"/>
    </location>
</feature>
<comment type="caution">
    <text evidence="2">The sequence shown here is derived from an EMBL/GenBank/DDBJ whole genome shotgun (WGS) entry which is preliminary data.</text>
</comment>
<gene>
    <name evidence="2" type="ORF">EV702DRAFT_400144</name>
</gene>